<protein>
    <submittedName>
        <fullName evidence="1">PEP-CTERM sorting domain-containing protein</fullName>
    </submittedName>
</protein>
<sequence length="352" mass="37620">MTHAAIQMGQHSQNGAEGDRTAELFLIVWDPILERSYIKDLGVHVGAMRYDALGDTANNLFVYGQQNTGIQKFFDPLNDDQNFLAFLNGSNRANQLWGIFGASVNIDDDFAPGAYVTYTTLQSTTLGSDGMNPQYLAMKQLSNNQLKSWAGAFPNIYIGESNIGACAGLADNTSCVAAVNQQSSSFRVKGEIGYAGNFMTATFGQVSKASFTVEQALPNVLNPIGSSSWFYTLAQDADPSNADAPIVIDEFDNGTLAGGNDAYWGLGVDSNGKYILSYTLAPSLTPALTAEGQLMRLRTDFTAQYGAIRFIDVPAGDTLSLGSSISPVPEPATWGLMGLGLAVLAARARRRA</sequence>
<keyword evidence="2" id="KW-1185">Reference proteome</keyword>
<evidence type="ECO:0000313" key="1">
    <source>
        <dbReference type="EMBL" id="MCY4747034.1"/>
    </source>
</evidence>
<evidence type="ECO:0000313" key="2">
    <source>
        <dbReference type="Proteomes" id="UP001076464"/>
    </source>
</evidence>
<comment type="caution">
    <text evidence="1">The sequence shown here is derived from an EMBL/GenBank/DDBJ whole genome shotgun (WGS) entry which is preliminary data.</text>
</comment>
<name>A0ACC6CF74_9BURK</name>
<dbReference type="EMBL" id="JAPPUY010000005">
    <property type="protein sequence ID" value="MCY4747034.1"/>
    <property type="molecule type" value="Genomic_DNA"/>
</dbReference>
<organism evidence="1 2">
    <name type="scientific">Roseateles hydrophilus</name>
    <dbReference type="NCBI Taxonomy" id="2975054"/>
    <lineage>
        <taxon>Bacteria</taxon>
        <taxon>Pseudomonadati</taxon>
        <taxon>Pseudomonadota</taxon>
        <taxon>Betaproteobacteria</taxon>
        <taxon>Burkholderiales</taxon>
        <taxon>Sphaerotilaceae</taxon>
        <taxon>Roseateles</taxon>
    </lineage>
</organism>
<accession>A0ACC6CF74</accession>
<dbReference type="Proteomes" id="UP001076464">
    <property type="component" value="Unassembled WGS sequence"/>
</dbReference>
<gene>
    <name evidence="1" type="ORF">NYO99_18825</name>
</gene>
<proteinExistence type="predicted"/>
<reference evidence="1" key="1">
    <citation type="submission" date="2022-08" db="EMBL/GenBank/DDBJ databases">
        <title>Genome sequencing of Pelomonas sp. UHG3.</title>
        <authorList>
            <person name="So Y."/>
        </authorList>
    </citation>
    <scope>NUCLEOTIDE SEQUENCE</scope>
    <source>
        <strain evidence="1">UHG3</strain>
    </source>
</reference>